<organism evidence="1 2">
    <name type="scientific">Stutzerimonas decontaminans</name>
    <dbReference type="NCBI Taxonomy" id="3022791"/>
    <lineage>
        <taxon>Bacteria</taxon>
        <taxon>Pseudomonadati</taxon>
        <taxon>Pseudomonadota</taxon>
        <taxon>Gammaproteobacteria</taxon>
        <taxon>Pseudomonadales</taxon>
        <taxon>Pseudomonadaceae</taxon>
        <taxon>Stutzerimonas</taxon>
    </lineage>
</organism>
<dbReference type="Proteomes" id="UP000236021">
    <property type="component" value="Unassembled WGS sequence"/>
</dbReference>
<accession>A0ABX4VXY0</accession>
<sequence>MVFQAEAGEFTAVQRLDLAELLAQGEWLVTGDDPAPPRRTRALYMSFGASGTFTYNITSGEGGQQGDPAQVSGLVRVERLPANREIVLVERPADGEWRLAGYGPTPDGSGEIDVRVVGGEVFAIGVDDYGVAFVPDLAAQVGQRIRPTRYAGWLYEITEAGQLPAAEPTWWAAQGDNPSQPLGTARAVARRYFQPIAHGPIPVEVI</sequence>
<name>A0ABX4VXY0_9GAMM</name>
<comment type="caution">
    <text evidence="1">The sequence shown here is derived from an EMBL/GenBank/DDBJ whole genome shotgun (WGS) entry which is preliminary data.</text>
</comment>
<protein>
    <submittedName>
        <fullName evidence="1">Uncharacterized protein</fullName>
    </submittedName>
</protein>
<proteinExistence type="predicted"/>
<gene>
    <name evidence="1" type="ORF">CXK93_12380</name>
</gene>
<dbReference type="RefSeq" id="WP_102857059.1">
    <property type="nucleotide sequence ID" value="NZ_JAMOHT010000026.1"/>
</dbReference>
<evidence type="ECO:0000313" key="1">
    <source>
        <dbReference type="EMBL" id="PNF85059.1"/>
    </source>
</evidence>
<dbReference type="EMBL" id="POUI01000002">
    <property type="protein sequence ID" value="PNF85059.1"/>
    <property type="molecule type" value="Genomic_DNA"/>
</dbReference>
<evidence type="ECO:0000313" key="2">
    <source>
        <dbReference type="Proteomes" id="UP000236021"/>
    </source>
</evidence>
<keyword evidence="2" id="KW-1185">Reference proteome</keyword>
<reference evidence="1 2" key="1">
    <citation type="submission" date="2018-01" db="EMBL/GenBank/DDBJ databases">
        <title>Denitrification phenotypes of diverse strains of Pseudomonas stutzeri.</title>
        <authorList>
            <person name="Milligan D.A."/>
            <person name="Bergaust L."/>
            <person name="Bakken L.R."/>
            <person name="Frostegard A."/>
        </authorList>
    </citation>
    <scope>NUCLEOTIDE SEQUENCE [LARGE SCALE GENOMIC DNA]</scope>
    <source>
        <strain evidence="1 2">ST27MN3</strain>
    </source>
</reference>